<dbReference type="InterPro" id="IPR020845">
    <property type="entry name" value="AMP-binding_CS"/>
</dbReference>
<dbReference type="Pfam" id="PF00501">
    <property type="entry name" value="AMP-binding"/>
    <property type="match status" value="1"/>
</dbReference>
<dbReference type="SUPFAM" id="SSF52777">
    <property type="entry name" value="CoA-dependent acyltransferases"/>
    <property type="match status" value="3"/>
</dbReference>
<comment type="caution">
    <text evidence="5">The sequence shown here is derived from an EMBL/GenBank/DDBJ whole genome shotgun (WGS) entry which is preliminary data.</text>
</comment>
<name>A0ABV5M838_9ACTN</name>
<keyword evidence="6" id="KW-1185">Reference proteome</keyword>
<dbReference type="PROSITE" id="PS50075">
    <property type="entry name" value="CARRIER"/>
    <property type="match status" value="2"/>
</dbReference>
<evidence type="ECO:0000313" key="6">
    <source>
        <dbReference type="Proteomes" id="UP001589608"/>
    </source>
</evidence>
<keyword evidence="2" id="KW-0596">Phosphopantetheine</keyword>
<dbReference type="Pfam" id="PF13193">
    <property type="entry name" value="AMP-binding_C"/>
    <property type="match status" value="2"/>
</dbReference>
<dbReference type="Gene3D" id="3.30.300.30">
    <property type="match status" value="2"/>
</dbReference>
<evidence type="ECO:0000259" key="4">
    <source>
        <dbReference type="PROSITE" id="PS50075"/>
    </source>
</evidence>
<dbReference type="PROSITE" id="PS00455">
    <property type="entry name" value="AMP_BINDING"/>
    <property type="match status" value="1"/>
</dbReference>
<dbReference type="CDD" id="cd05930">
    <property type="entry name" value="A_NRPS"/>
    <property type="match status" value="1"/>
</dbReference>
<dbReference type="PANTHER" id="PTHR45527:SF1">
    <property type="entry name" value="FATTY ACID SYNTHASE"/>
    <property type="match status" value="1"/>
</dbReference>
<evidence type="ECO:0000256" key="3">
    <source>
        <dbReference type="ARBA" id="ARBA00022553"/>
    </source>
</evidence>
<dbReference type="InterPro" id="IPR036736">
    <property type="entry name" value="ACP-like_sf"/>
</dbReference>
<dbReference type="SMART" id="SM00823">
    <property type="entry name" value="PKS_PP"/>
    <property type="match status" value="2"/>
</dbReference>
<dbReference type="InterPro" id="IPR006162">
    <property type="entry name" value="Ppantetheine_attach_site"/>
</dbReference>
<feature type="domain" description="Carrier" evidence="4">
    <location>
        <begin position="1142"/>
        <end position="1217"/>
    </location>
</feature>
<dbReference type="Pfam" id="PF00550">
    <property type="entry name" value="PP-binding"/>
    <property type="match status" value="2"/>
</dbReference>
<dbReference type="InterPro" id="IPR025110">
    <property type="entry name" value="AMP-bd_C"/>
</dbReference>
<dbReference type="EMBL" id="JBHMCA010000034">
    <property type="protein sequence ID" value="MFB9444995.1"/>
    <property type="molecule type" value="Genomic_DNA"/>
</dbReference>
<feature type="non-terminal residue" evidence="5">
    <location>
        <position position="1317"/>
    </location>
</feature>
<dbReference type="Gene3D" id="3.40.50.980">
    <property type="match status" value="2"/>
</dbReference>
<dbReference type="RefSeq" id="WP_380028698.1">
    <property type="nucleotide sequence ID" value="NZ_JBHMCA010000034.1"/>
</dbReference>
<comment type="cofactor">
    <cofactor evidence="1">
        <name>pantetheine 4'-phosphate</name>
        <dbReference type="ChEBI" id="CHEBI:47942"/>
    </cofactor>
</comment>
<dbReference type="Gene3D" id="2.30.38.10">
    <property type="entry name" value="Luciferase, Domain 3"/>
    <property type="match status" value="1"/>
</dbReference>
<gene>
    <name evidence="5" type="ORF">ACFFTR_18125</name>
</gene>
<dbReference type="PANTHER" id="PTHR45527">
    <property type="entry name" value="NONRIBOSOMAL PEPTIDE SYNTHETASE"/>
    <property type="match status" value="1"/>
</dbReference>
<dbReference type="InterPro" id="IPR000873">
    <property type="entry name" value="AMP-dep_synth/lig_dom"/>
</dbReference>
<evidence type="ECO:0000256" key="2">
    <source>
        <dbReference type="ARBA" id="ARBA00022450"/>
    </source>
</evidence>
<dbReference type="InterPro" id="IPR045851">
    <property type="entry name" value="AMP-bd_C_sf"/>
</dbReference>
<dbReference type="Pfam" id="PF00668">
    <property type="entry name" value="Condensation"/>
    <property type="match status" value="2"/>
</dbReference>
<dbReference type="CDD" id="cd19540">
    <property type="entry name" value="LCL_NRPS-like"/>
    <property type="match status" value="1"/>
</dbReference>
<evidence type="ECO:0000256" key="1">
    <source>
        <dbReference type="ARBA" id="ARBA00001957"/>
    </source>
</evidence>
<evidence type="ECO:0000313" key="5">
    <source>
        <dbReference type="EMBL" id="MFB9444995.1"/>
    </source>
</evidence>
<dbReference type="Proteomes" id="UP001589608">
    <property type="component" value="Unassembled WGS sequence"/>
</dbReference>
<reference evidence="5 6" key="1">
    <citation type="submission" date="2024-09" db="EMBL/GenBank/DDBJ databases">
        <authorList>
            <person name="Sun Q."/>
            <person name="Mori K."/>
        </authorList>
    </citation>
    <scope>NUCLEOTIDE SEQUENCE [LARGE SCALE GENOMIC DNA]</scope>
    <source>
        <strain evidence="5 6">JCM 3307</strain>
    </source>
</reference>
<dbReference type="SUPFAM" id="SSF47336">
    <property type="entry name" value="ACP-like"/>
    <property type="match status" value="2"/>
</dbReference>
<dbReference type="Gene3D" id="3.30.559.10">
    <property type="entry name" value="Chloramphenicol acetyltransferase-like domain"/>
    <property type="match status" value="2"/>
</dbReference>
<dbReference type="InterPro" id="IPR023213">
    <property type="entry name" value="CAT-like_dom_sf"/>
</dbReference>
<feature type="domain" description="Carrier" evidence="4">
    <location>
        <begin position="105"/>
        <end position="180"/>
    </location>
</feature>
<dbReference type="InterPro" id="IPR001242">
    <property type="entry name" value="Condensation_dom"/>
</dbReference>
<accession>A0ABV5M838</accession>
<keyword evidence="3" id="KW-0597">Phosphoprotein</keyword>
<protein>
    <submittedName>
        <fullName evidence="5">Amino acid adenylation domain-containing protein</fullName>
    </submittedName>
</protein>
<dbReference type="Gene3D" id="1.10.1200.10">
    <property type="entry name" value="ACP-like"/>
    <property type="match status" value="2"/>
</dbReference>
<dbReference type="InterPro" id="IPR009081">
    <property type="entry name" value="PP-bd_ACP"/>
</dbReference>
<dbReference type="InterPro" id="IPR010071">
    <property type="entry name" value="AA_adenyl_dom"/>
</dbReference>
<organism evidence="5 6">
    <name type="scientific">Dactylosporangium vinaceum</name>
    <dbReference type="NCBI Taxonomy" id="53362"/>
    <lineage>
        <taxon>Bacteria</taxon>
        <taxon>Bacillati</taxon>
        <taxon>Actinomycetota</taxon>
        <taxon>Actinomycetes</taxon>
        <taxon>Micromonosporales</taxon>
        <taxon>Micromonosporaceae</taxon>
        <taxon>Dactylosporangium</taxon>
    </lineage>
</organism>
<sequence>MFAGRADDQVKVRGFRVEPAEVQAVLVECDGVEQAVVVVRDDSLVAYVVGPVVPAVVREHAGRVLPDYMVPDAVVVLESLPVTPNGKVDIRALPAPDYTPTGGRAAASLAEELLCGVFADVLGRPTIGVDDDFFAVGGNSLTAVRLISRVRAVFGVEVELPTLFEEPTVAGLAAQLSHAGQARLELSPRPRPERIPLSFAQQGLWFLDQLEDAGTGHNLPAVVRLAGAEPRALAAALRDVVERHEALRTVFGIADGRPYQRIVPADELDWALRQVRAGSDDEVEELIAQALAATFDLSTDVPIRAWLFDAGTGEQTLVVVIHHIAGDGWSMAPLARDISTAYAARLRGDAPAWEPLPVQYADYALWQSELLGDGLAAQQVQYWREALAGSPEELTLPADRTRPAAPTHRGVAVPIEAPAELHERLTTLARELGVTAFMVLQASLAVLLSKLGAGTDIPIGVAVAGRTDQALDDLIGCFVNTLVVRTDLSGDPTFADVLRRVRRTSVAAFERQDVPFERLVEELAPPRSLGRHPLFQVKLAVQNTARSSLRLARASVTGARPAARPTGATANFDLDINIGEILDEHGRPGGLRGVLVGALDLFDQTTVEGIARRWMQLLESLLADANVKVRRIGALDPAERAHILRHWADGGAPATGLALDAFRRAAAADPGAPAVFGDSEPITYAQLDARADRLAGYLAEAGVAAESLVALCLPPGPDLLVAMLGVWAAGAAFLPVDVRHPAERIGFMLSNSRAAVVIGTSEVLDELPIGRTIRVVTLDDPTVAARIADRPAVRPAVAVHPGNLAYVLYTSGSTGVPKGVGVSQAGLASLVAGQAERFGVGPGCRVLQFASVGFDAAVAEVVVALCSGAAVVAAGRVEVSELASVAGRFGVTHVTVPPAVLGVVDGLGPVGTVVCAGEALPAAVVDVWADRVRLVNAYGPTESTVCAAMSPVLRVGDVPVIGVPIVGSRVWVLDGSLQPVPAGVVGELYIAGEGLARGYVGRAGLTAERFVACPFEPARRMYRTGDLGRWTVDGRLVFAGRSDDQVKIRGFRIEPGEVQAVVGRCPGVVQAVVMARDGGLVAYVVGEASPASVRAHAAGLLPEYMVPAVVVLDALPLTVNGKVDRVALPASEVASGVGVGREIADPVQELLCGLFADVLGRVVVGPDDNFFALGGHSLLAVRLISRIRTVFGAELALPALFKAPTVAQLAAELSDAGPARVALRQLPRPERVPLSYAQRRLWLLDRMGQTGTAYNLHTTLRLAGVDAGALNLALRDVIGRHEVLRTVVEVIDGEPYQRIIPVEELDWALRRGPADPA</sequence>
<dbReference type="PROSITE" id="PS00012">
    <property type="entry name" value="PHOSPHOPANTETHEINE"/>
    <property type="match status" value="2"/>
</dbReference>
<dbReference type="NCBIfam" id="TIGR01733">
    <property type="entry name" value="AA-adenyl-dom"/>
    <property type="match status" value="1"/>
</dbReference>
<dbReference type="SUPFAM" id="SSF56801">
    <property type="entry name" value="Acetyl-CoA synthetase-like"/>
    <property type="match status" value="2"/>
</dbReference>
<dbReference type="InterPro" id="IPR020806">
    <property type="entry name" value="PKS_PP-bd"/>
</dbReference>
<dbReference type="Gene3D" id="3.30.559.30">
    <property type="entry name" value="Nonribosomal peptide synthetase, condensation domain"/>
    <property type="match status" value="1"/>
</dbReference>
<proteinExistence type="predicted"/>